<keyword evidence="6" id="KW-0378">Hydrolase</keyword>
<evidence type="ECO:0000256" key="14">
    <source>
        <dbReference type="ARBA" id="ARBA00044484"/>
    </source>
</evidence>
<keyword evidence="19" id="KW-1185">Reference proteome</keyword>
<dbReference type="GO" id="GO:0005737">
    <property type="term" value="C:cytoplasm"/>
    <property type="evidence" value="ECO:0007669"/>
    <property type="project" value="UniProtKB-ARBA"/>
</dbReference>
<dbReference type="PROSITE" id="PS00630">
    <property type="entry name" value="IMP_2"/>
    <property type="match status" value="1"/>
</dbReference>
<dbReference type="PANTHER" id="PTHR43028">
    <property type="entry name" value="3'(2'),5'-BISPHOSPHATE NUCLEOTIDASE 1"/>
    <property type="match status" value="1"/>
</dbReference>
<comment type="catalytic activity">
    <reaction evidence="13">
        <text>adenosine 3',5'-bisphosphate + H2O = AMP + phosphate</text>
        <dbReference type="Rhea" id="RHEA:10040"/>
        <dbReference type="ChEBI" id="CHEBI:15377"/>
        <dbReference type="ChEBI" id="CHEBI:43474"/>
        <dbReference type="ChEBI" id="CHEBI:58343"/>
        <dbReference type="ChEBI" id="CHEBI:456215"/>
        <dbReference type="EC" id="3.1.3.7"/>
    </reaction>
    <physiologicalReaction direction="left-to-right" evidence="13">
        <dbReference type="Rhea" id="RHEA:10041"/>
    </physiologicalReaction>
</comment>
<feature type="binding site" evidence="18">
    <location>
        <position position="219"/>
    </location>
    <ligand>
        <name>Mg(2+)</name>
        <dbReference type="ChEBI" id="CHEBI:18420"/>
        <label>1</label>
        <note>catalytic</note>
    </ligand>
</feature>
<accession>A0A915JAN8</accession>
<organism evidence="19 20">
    <name type="scientific">Romanomermis culicivorax</name>
    <name type="common">Nematode worm</name>
    <dbReference type="NCBI Taxonomy" id="13658"/>
    <lineage>
        <taxon>Eukaryota</taxon>
        <taxon>Metazoa</taxon>
        <taxon>Ecdysozoa</taxon>
        <taxon>Nematoda</taxon>
        <taxon>Enoplea</taxon>
        <taxon>Dorylaimia</taxon>
        <taxon>Mermithida</taxon>
        <taxon>Mermithoidea</taxon>
        <taxon>Mermithidae</taxon>
        <taxon>Romanomermis</taxon>
    </lineage>
</organism>
<dbReference type="GO" id="GO:0046872">
    <property type="term" value="F:metal ion binding"/>
    <property type="evidence" value="ECO:0007669"/>
    <property type="project" value="UniProtKB-KW"/>
</dbReference>
<dbReference type="Proteomes" id="UP000887565">
    <property type="component" value="Unplaced"/>
</dbReference>
<evidence type="ECO:0000256" key="6">
    <source>
        <dbReference type="ARBA" id="ARBA00022801"/>
    </source>
</evidence>
<keyword evidence="5 18" id="KW-0479">Metal-binding</keyword>
<evidence type="ECO:0000256" key="4">
    <source>
        <dbReference type="ARBA" id="ARBA00022671"/>
    </source>
</evidence>
<dbReference type="SUPFAM" id="SSF56655">
    <property type="entry name" value="Carbohydrate phosphatase"/>
    <property type="match status" value="1"/>
</dbReference>
<dbReference type="PROSITE" id="PS00629">
    <property type="entry name" value="IMP_1"/>
    <property type="match status" value="1"/>
</dbReference>
<dbReference type="Gene3D" id="3.40.190.80">
    <property type="match status" value="1"/>
</dbReference>
<feature type="binding site" evidence="18">
    <location>
        <position position="87"/>
    </location>
    <ligand>
        <name>Mg(2+)</name>
        <dbReference type="ChEBI" id="CHEBI:18420"/>
        <label>1</label>
        <note>catalytic</note>
    </ligand>
</feature>
<dbReference type="EC" id="3.1.3.7" evidence="3"/>
<evidence type="ECO:0000256" key="13">
    <source>
        <dbReference type="ARBA" id="ARBA00044479"/>
    </source>
</evidence>
<dbReference type="OMA" id="QTEADRC"/>
<comment type="catalytic activity">
    <reaction evidence="14">
        <text>3'-phosphoadenylyl sulfate + H2O = adenosine 5'-phosphosulfate + phosphate</text>
        <dbReference type="Rhea" id="RHEA:77639"/>
        <dbReference type="ChEBI" id="CHEBI:15377"/>
        <dbReference type="ChEBI" id="CHEBI:43474"/>
        <dbReference type="ChEBI" id="CHEBI:58243"/>
        <dbReference type="ChEBI" id="CHEBI:58339"/>
        <dbReference type="EC" id="3.1.3.7"/>
    </reaction>
    <physiologicalReaction direction="left-to-right" evidence="14">
        <dbReference type="Rhea" id="RHEA:77640"/>
    </physiologicalReaction>
</comment>
<comment type="similarity">
    <text evidence="2">Belongs to the inositol monophosphatase superfamily.</text>
</comment>
<dbReference type="InterPro" id="IPR020550">
    <property type="entry name" value="Inositol_monophosphatase_CS"/>
</dbReference>
<evidence type="ECO:0000256" key="17">
    <source>
        <dbReference type="ARBA" id="ARBA00044554"/>
    </source>
</evidence>
<reference evidence="20" key="1">
    <citation type="submission" date="2022-11" db="UniProtKB">
        <authorList>
            <consortium name="WormBaseParasite"/>
        </authorList>
    </citation>
    <scope>IDENTIFICATION</scope>
</reference>
<dbReference type="InterPro" id="IPR020583">
    <property type="entry name" value="Inositol_monoP_metal-BS"/>
</dbReference>
<evidence type="ECO:0000256" key="12">
    <source>
        <dbReference type="ARBA" id="ARBA00044478"/>
    </source>
</evidence>
<comment type="cofactor">
    <cofactor evidence="1 18">
        <name>Mg(2+)</name>
        <dbReference type="ChEBI" id="CHEBI:18420"/>
    </cofactor>
</comment>
<evidence type="ECO:0000256" key="8">
    <source>
        <dbReference type="ARBA" id="ARBA00040342"/>
    </source>
</evidence>
<dbReference type="InterPro" id="IPR050725">
    <property type="entry name" value="CysQ/Inositol_MonoPase"/>
</dbReference>
<dbReference type="PANTHER" id="PTHR43028:SF5">
    <property type="entry name" value="3'(2'),5'-BISPHOSPHATE NUCLEOTIDASE 1"/>
    <property type="match status" value="1"/>
</dbReference>
<evidence type="ECO:0000256" key="3">
    <source>
        <dbReference type="ARBA" id="ARBA00012633"/>
    </source>
</evidence>
<dbReference type="FunFam" id="3.40.190.80:FF:000006">
    <property type="entry name" value="Bisphosphate nucleotidase 1"/>
    <property type="match status" value="1"/>
</dbReference>
<dbReference type="InterPro" id="IPR000760">
    <property type="entry name" value="Inositol_monophosphatase-like"/>
</dbReference>
<evidence type="ECO:0000256" key="10">
    <source>
        <dbReference type="ARBA" id="ARBA00044465"/>
    </source>
</evidence>
<evidence type="ECO:0000256" key="16">
    <source>
        <dbReference type="ARBA" id="ARBA00044544"/>
    </source>
</evidence>
<dbReference type="Pfam" id="PF00459">
    <property type="entry name" value="Inositol_P"/>
    <property type="match status" value="1"/>
</dbReference>
<comment type="catalytic activity">
    <reaction evidence="10">
        <text>1D-myo-inositol 1,3,4-trisphosphate + H2O = 1D-myo-inositol 3,4-bisphosphate + phosphate</text>
        <dbReference type="Rhea" id="RHEA:70319"/>
        <dbReference type="ChEBI" id="CHEBI:15377"/>
        <dbReference type="ChEBI" id="CHEBI:43474"/>
        <dbReference type="ChEBI" id="CHEBI:58414"/>
        <dbReference type="ChEBI" id="CHEBI:83241"/>
    </reaction>
    <physiologicalReaction direction="left-to-right" evidence="10">
        <dbReference type="Rhea" id="RHEA:70320"/>
    </physiologicalReaction>
</comment>
<dbReference type="WBParaSite" id="nRc.2.0.1.t22840-RA">
    <property type="protein sequence ID" value="nRc.2.0.1.t22840-RA"/>
    <property type="gene ID" value="nRc.2.0.1.g22840"/>
</dbReference>
<keyword evidence="4" id="KW-0452">Lithium</keyword>
<evidence type="ECO:0000256" key="11">
    <source>
        <dbReference type="ARBA" id="ARBA00044466"/>
    </source>
</evidence>
<dbReference type="Gene3D" id="3.30.540.10">
    <property type="entry name" value="Fructose-1,6-Bisphosphatase, subunit A, domain 1"/>
    <property type="match status" value="1"/>
</dbReference>
<evidence type="ECO:0000256" key="9">
    <source>
        <dbReference type="ARBA" id="ARBA00041815"/>
    </source>
</evidence>
<dbReference type="GO" id="GO:0046854">
    <property type="term" value="P:phosphatidylinositol phosphate biosynthetic process"/>
    <property type="evidence" value="ECO:0007669"/>
    <property type="project" value="InterPro"/>
</dbReference>
<dbReference type="CDD" id="cd01640">
    <property type="entry name" value="IPPase"/>
    <property type="match status" value="1"/>
</dbReference>
<dbReference type="GO" id="GO:0004441">
    <property type="term" value="F:inositol-1,4-bisphosphate 1-phosphatase activity"/>
    <property type="evidence" value="ECO:0007669"/>
    <property type="project" value="UniProtKB-EC"/>
</dbReference>
<name>A0A915JAN8_ROMCU</name>
<sequence>MFFKFQSANDLQTVADRRAQLCIVGSLKKRFGPDLTVIGEEDEEDLPELDQSFIEEGFDLEVLDQCHVKFPESLTSLREKDIVVWVDPLDGTSEFTQGLLDHVTVLIGIAVGGRATAGVIHQPFYGYNDKSVDPNRWGRTIWAINGLGAFGFLPKLPPKSERIITTTRSHSNKYIISTIDAMNPDKVLRVGGAGHKVILLMEGKAHAYVFASKGCKKWDTCAPEAVLSTLGGTLTDLHGNRLQYTCNVEKPNNRGVLATAPTVDHQWYVDRIPENVKSSF</sequence>
<feature type="binding site" evidence="18">
    <location>
        <position position="40"/>
    </location>
    <ligand>
        <name>Mg(2+)</name>
        <dbReference type="ChEBI" id="CHEBI:18420"/>
        <label>1</label>
        <note>catalytic</note>
    </ligand>
</feature>
<feature type="binding site" evidence="18">
    <location>
        <position position="89"/>
    </location>
    <ligand>
        <name>Mg(2+)</name>
        <dbReference type="ChEBI" id="CHEBI:18420"/>
        <label>1</label>
        <note>catalytic</note>
    </ligand>
</feature>
<dbReference type="FunFam" id="3.30.540.10:FF:000012">
    <property type="entry name" value="Blast:Putative inositol monophosphatase 3"/>
    <property type="match status" value="1"/>
</dbReference>
<dbReference type="AlphaFoldDB" id="A0A915JAN8"/>
<comment type="catalytic activity">
    <reaction evidence="12">
        <text>1D-myo-inositol 1,4-bisphosphate + H2O = 1D-myo-inositol 4-phosphate + phosphate</text>
        <dbReference type="Rhea" id="RHEA:15553"/>
        <dbReference type="ChEBI" id="CHEBI:15377"/>
        <dbReference type="ChEBI" id="CHEBI:43474"/>
        <dbReference type="ChEBI" id="CHEBI:58282"/>
        <dbReference type="ChEBI" id="CHEBI:58469"/>
        <dbReference type="EC" id="3.1.3.57"/>
    </reaction>
    <physiologicalReaction direction="left-to-right" evidence="12">
        <dbReference type="Rhea" id="RHEA:15554"/>
    </physiologicalReaction>
</comment>
<evidence type="ECO:0000256" key="7">
    <source>
        <dbReference type="ARBA" id="ARBA00022842"/>
    </source>
</evidence>
<evidence type="ECO:0000313" key="20">
    <source>
        <dbReference type="WBParaSite" id="nRc.2.0.1.t22840-RA"/>
    </source>
</evidence>
<evidence type="ECO:0000313" key="19">
    <source>
        <dbReference type="Proteomes" id="UP000887565"/>
    </source>
</evidence>
<proteinExistence type="inferred from homology"/>
<protein>
    <recommendedName>
        <fullName evidence="8">3'(2'),5'-bisphosphate nucleotidase 1</fullName>
        <ecNumber evidence="15">3.1.3.57</ecNumber>
        <ecNumber evidence="3">3.1.3.7</ecNumber>
    </recommendedName>
    <alternativeName>
        <fullName evidence="16">3'-phosphoadenosine 5'-phosphate phosphatase</fullName>
    </alternativeName>
    <alternativeName>
        <fullName evidence="9">Bisphosphate 3'-nucleotidase 1</fullName>
    </alternativeName>
    <alternativeName>
        <fullName evidence="17">Inositol-polyphosphate 1-phosphatase</fullName>
    </alternativeName>
</protein>
<evidence type="ECO:0000256" key="18">
    <source>
        <dbReference type="PIRSR" id="PIRSR600760-2"/>
    </source>
</evidence>
<evidence type="ECO:0000256" key="2">
    <source>
        <dbReference type="ARBA" id="ARBA00009759"/>
    </source>
</evidence>
<evidence type="ECO:0000256" key="15">
    <source>
        <dbReference type="ARBA" id="ARBA00044519"/>
    </source>
</evidence>
<dbReference type="EC" id="3.1.3.57" evidence="15"/>
<feature type="binding site" evidence="18">
    <location>
        <position position="90"/>
    </location>
    <ligand>
        <name>Mg(2+)</name>
        <dbReference type="ChEBI" id="CHEBI:18420"/>
        <label>2</label>
    </ligand>
</feature>
<evidence type="ECO:0000256" key="5">
    <source>
        <dbReference type="ARBA" id="ARBA00022723"/>
    </source>
</evidence>
<evidence type="ECO:0000256" key="1">
    <source>
        <dbReference type="ARBA" id="ARBA00001946"/>
    </source>
</evidence>
<dbReference type="GO" id="GO:0008441">
    <property type="term" value="F:3'(2'),5'-bisphosphate nucleotidase activity"/>
    <property type="evidence" value="ECO:0007669"/>
    <property type="project" value="UniProtKB-EC"/>
</dbReference>
<comment type="catalytic activity">
    <reaction evidence="11">
        <text>adenosine 2',5'-bisphosphate + H2O = AMP + phosphate</text>
        <dbReference type="Rhea" id="RHEA:77643"/>
        <dbReference type="ChEBI" id="CHEBI:15377"/>
        <dbReference type="ChEBI" id="CHEBI:43474"/>
        <dbReference type="ChEBI" id="CHEBI:194156"/>
        <dbReference type="ChEBI" id="CHEBI:456215"/>
        <dbReference type="EC" id="3.1.3.7"/>
    </reaction>
    <physiologicalReaction direction="left-to-right" evidence="11">
        <dbReference type="Rhea" id="RHEA:77644"/>
    </physiologicalReaction>
</comment>
<keyword evidence="7 18" id="KW-0460">Magnesium</keyword>